<dbReference type="RefSeq" id="WP_154236967.1">
    <property type="nucleotide sequence ID" value="NZ_WKNS01000015.1"/>
</dbReference>
<dbReference type="PIRSF" id="PIRSF006060">
    <property type="entry name" value="AA_transporter"/>
    <property type="match status" value="1"/>
</dbReference>
<dbReference type="AlphaFoldDB" id="A0A6A8HJE0"/>
<evidence type="ECO:0000313" key="9">
    <source>
        <dbReference type="EMBL" id="MSA68577.1"/>
    </source>
</evidence>
<dbReference type="Pfam" id="PF00324">
    <property type="entry name" value="AA_permease"/>
    <property type="match status" value="1"/>
</dbReference>
<dbReference type="GO" id="GO:0005886">
    <property type="term" value="C:plasma membrane"/>
    <property type="evidence" value="ECO:0007669"/>
    <property type="project" value="UniProtKB-SubCell"/>
</dbReference>
<evidence type="ECO:0000259" key="8">
    <source>
        <dbReference type="Pfam" id="PF00324"/>
    </source>
</evidence>
<gene>
    <name evidence="9" type="ORF">GKC89_05670</name>
</gene>
<evidence type="ECO:0000256" key="3">
    <source>
        <dbReference type="ARBA" id="ARBA00022475"/>
    </source>
</evidence>
<dbReference type="InterPro" id="IPR004840">
    <property type="entry name" value="Amino_acid_permease_CS"/>
</dbReference>
<name>A0A6A8HJE0_9LACO</name>
<dbReference type="PANTHER" id="PTHR43495">
    <property type="entry name" value="GABA PERMEASE"/>
    <property type="match status" value="1"/>
</dbReference>
<keyword evidence="5" id="KW-0029">Amino-acid transport</keyword>
<dbReference type="GO" id="GO:0006865">
    <property type="term" value="P:amino acid transport"/>
    <property type="evidence" value="ECO:0007669"/>
    <property type="project" value="UniProtKB-KW"/>
</dbReference>
<evidence type="ECO:0000256" key="1">
    <source>
        <dbReference type="ARBA" id="ARBA00004651"/>
    </source>
</evidence>
<keyword evidence="6" id="KW-1133">Transmembrane helix</keyword>
<proteinExistence type="predicted"/>
<comment type="caution">
    <text evidence="9">The sequence shown here is derived from an EMBL/GenBank/DDBJ whole genome shotgun (WGS) entry which is preliminary data.</text>
</comment>
<dbReference type="GO" id="GO:0055085">
    <property type="term" value="P:transmembrane transport"/>
    <property type="evidence" value="ECO:0007669"/>
    <property type="project" value="InterPro"/>
</dbReference>
<evidence type="ECO:0000256" key="5">
    <source>
        <dbReference type="ARBA" id="ARBA00022970"/>
    </source>
</evidence>
<feature type="domain" description="Amino acid permease/ SLC12A" evidence="8">
    <location>
        <begin position="18"/>
        <end position="424"/>
    </location>
</feature>
<evidence type="ECO:0000256" key="2">
    <source>
        <dbReference type="ARBA" id="ARBA00022448"/>
    </source>
</evidence>
<evidence type="ECO:0000256" key="6">
    <source>
        <dbReference type="ARBA" id="ARBA00022989"/>
    </source>
</evidence>
<reference evidence="9" key="1">
    <citation type="journal article" date="2019" name="Nat. Med.">
        <title>A library of human gut bacterial isolates paired with longitudinal multiomics data enables mechanistic microbiome research.</title>
        <authorList>
            <person name="Poyet M."/>
            <person name="Groussin M."/>
            <person name="Gibbons S.M."/>
            <person name="Avila-Pacheco J."/>
            <person name="Jiang X."/>
            <person name="Kearney S.M."/>
            <person name="Perrotta A.R."/>
            <person name="Berdy B."/>
            <person name="Zhao S."/>
            <person name="Lieberman T.D."/>
            <person name="Swanson P.K."/>
            <person name="Smith M."/>
            <person name="Roesemann S."/>
            <person name="Alexander J.E."/>
            <person name="Rich S.A."/>
            <person name="Livny J."/>
            <person name="Vlamakis H."/>
            <person name="Clish C."/>
            <person name="Bullock K."/>
            <person name="Deik A."/>
            <person name="Scott J."/>
            <person name="Pierce K.A."/>
            <person name="Xavier R.J."/>
            <person name="Alm E.J."/>
        </authorList>
    </citation>
    <scope>NUCLEOTIDE SEQUENCE</scope>
    <source>
        <strain evidence="9">BIOML-A18</strain>
    </source>
</reference>
<protein>
    <submittedName>
        <fullName evidence="9">Amino acid permease</fullName>
    </submittedName>
</protein>
<dbReference type="PANTHER" id="PTHR43495:SF2">
    <property type="entry name" value="D-SERINE_D-ALANINE_GLYCINE TRANSPORTER"/>
    <property type="match status" value="1"/>
</dbReference>
<dbReference type="Gene3D" id="1.20.1740.10">
    <property type="entry name" value="Amino acid/polyamine transporter I"/>
    <property type="match status" value="1"/>
</dbReference>
<comment type="subcellular location">
    <subcellularLocation>
        <location evidence="1">Cell membrane</location>
        <topology evidence="1">Multi-pass membrane protein</topology>
    </subcellularLocation>
</comment>
<keyword evidence="2" id="KW-0813">Transport</keyword>
<dbReference type="InterPro" id="IPR004841">
    <property type="entry name" value="AA-permease/SLC12A_dom"/>
</dbReference>
<dbReference type="FunFam" id="1.20.1740.10:FF:000001">
    <property type="entry name" value="Amino acid permease"/>
    <property type="match status" value="1"/>
</dbReference>
<evidence type="ECO:0000256" key="7">
    <source>
        <dbReference type="ARBA" id="ARBA00023136"/>
    </source>
</evidence>
<organism evidence="9">
    <name type="scientific">Ligilactobacillus ruminis</name>
    <dbReference type="NCBI Taxonomy" id="1623"/>
    <lineage>
        <taxon>Bacteria</taxon>
        <taxon>Bacillati</taxon>
        <taxon>Bacillota</taxon>
        <taxon>Bacilli</taxon>
        <taxon>Lactobacillales</taxon>
        <taxon>Lactobacillaceae</taxon>
        <taxon>Ligilactobacillus</taxon>
    </lineage>
</organism>
<keyword evidence="7" id="KW-0472">Membrane</keyword>
<dbReference type="EMBL" id="WKOD01000013">
    <property type="protein sequence ID" value="MSA68577.1"/>
    <property type="molecule type" value="Genomic_DNA"/>
</dbReference>
<keyword evidence="3" id="KW-1003">Cell membrane</keyword>
<accession>A0A6A8HJE0</accession>
<keyword evidence="4" id="KW-0812">Transmembrane</keyword>
<evidence type="ECO:0000256" key="4">
    <source>
        <dbReference type="ARBA" id="ARBA00022692"/>
    </source>
</evidence>
<dbReference type="PROSITE" id="PS00218">
    <property type="entry name" value="AMINO_ACID_PERMEASE_1"/>
    <property type="match status" value="1"/>
</dbReference>
<sequence length="460" mass="51188">MAEINKDGTRRELTNLNVQMIALGGSIGTGLFLGSGSTIHRTGPSILFVYLIVGIFFFFMLRAIGEMMYSDPEQHTFVSFIYHHLGPSLGKFAEWSYWLELTLAAMAELIAIATYVKLWLPNVPSWLIQVVILAALTLINLNVVKFFGNSETILSGIKVVAIIFLIIVGIYMIATHHENPSGTHASLGNIFDGFSMFPNGFHEFINAFPMVFFAFQGMEFVGITTAETKNPREVLPKAINQVIVRILLFYIGALFVIMAITPWKTISEQGSPFVQIFSLAGIPAAASIINFVVIVAACSTLNSAIFSTGRHLYQLARESHSQKMKFLTKVSDRGIPVNSVLFSASVMLFAPILSCFKALSDAFSFVASVSCDIYILVCILTMIAHYRYRRSDAFLEEGFKLPAYKCTNPATIVFFIFIFLSLFLNRSSFGPALGAVLWFVCFRLIQKIRNQPEDEIEISE</sequence>